<dbReference type="OrthoDB" id="3401287at2"/>
<gene>
    <name evidence="2" type="ORF">SAMN04489716_0118</name>
</gene>
<evidence type="ECO:0008006" key="4">
    <source>
        <dbReference type="Google" id="ProtNLM"/>
    </source>
</evidence>
<dbReference type="RefSeq" id="WP_092540609.1">
    <property type="nucleotide sequence ID" value="NZ_BOMJ01000058.1"/>
</dbReference>
<feature type="chain" id="PRO_5038587704" description="Lipoprotein" evidence="1">
    <location>
        <begin position="26"/>
        <end position="218"/>
    </location>
</feature>
<keyword evidence="1" id="KW-0732">Signal</keyword>
<dbReference type="AlphaFoldDB" id="A0A1H1PUH1"/>
<evidence type="ECO:0000313" key="2">
    <source>
        <dbReference type="EMBL" id="SDS14766.1"/>
    </source>
</evidence>
<protein>
    <recommendedName>
        <fullName evidence="4">Lipoprotein</fullName>
    </recommendedName>
</protein>
<feature type="signal peptide" evidence="1">
    <location>
        <begin position="1"/>
        <end position="25"/>
    </location>
</feature>
<organism evidence="2 3">
    <name type="scientific">Actinoplanes derwentensis</name>
    <dbReference type="NCBI Taxonomy" id="113562"/>
    <lineage>
        <taxon>Bacteria</taxon>
        <taxon>Bacillati</taxon>
        <taxon>Actinomycetota</taxon>
        <taxon>Actinomycetes</taxon>
        <taxon>Micromonosporales</taxon>
        <taxon>Micromonosporaceae</taxon>
        <taxon>Actinoplanes</taxon>
    </lineage>
</organism>
<keyword evidence="3" id="KW-1185">Reference proteome</keyword>
<proteinExistence type="predicted"/>
<evidence type="ECO:0000313" key="3">
    <source>
        <dbReference type="Proteomes" id="UP000198688"/>
    </source>
</evidence>
<reference evidence="2 3" key="1">
    <citation type="submission" date="2016-10" db="EMBL/GenBank/DDBJ databases">
        <authorList>
            <person name="de Groot N.N."/>
        </authorList>
    </citation>
    <scope>NUCLEOTIDE SEQUENCE [LARGE SCALE GENOMIC DNA]</scope>
    <source>
        <strain evidence="2 3">DSM 43941</strain>
    </source>
</reference>
<dbReference type="Proteomes" id="UP000198688">
    <property type="component" value="Chromosome I"/>
</dbReference>
<dbReference type="EMBL" id="LT629758">
    <property type="protein sequence ID" value="SDS14766.1"/>
    <property type="molecule type" value="Genomic_DNA"/>
</dbReference>
<evidence type="ECO:0000256" key="1">
    <source>
        <dbReference type="SAM" id="SignalP"/>
    </source>
</evidence>
<name>A0A1H1PUH1_9ACTN</name>
<dbReference type="PROSITE" id="PS51257">
    <property type="entry name" value="PROKAR_LIPOPROTEIN"/>
    <property type="match status" value="1"/>
</dbReference>
<sequence length="218" mass="23050">MKLPVTAAIVTVAAVLLSACTSEKATVAPPVAAVPSSAPSFAGPLIGARFFEPIRPGPAMDLKRQPATLKEAYAEATAVIEADVTGVRVGRTIGDMSTVIVTLRPARVLRGALRPQIPAEVEFGPLFDPKDVARVADLMDSFPPARGVWLLRWQGQGQRRPADPKLYHVVHPNCGIFVQDAGHVRAPAAQDDTSGYGAQAEAERFATLAELADHAVMA</sequence>
<accession>A0A1H1PUH1</accession>
<dbReference type="STRING" id="113562.SAMN04489716_0118"/>